<dbReference type="InterPro" id="IPR029000">
    <property type="entry name" value="Cyclophilin-like_dom_sf"/>
</dbReference>
<keyword evidence="5" id="KW-0732">Signal</keyword>
<feature type="signal peptide" evidence="5">
    <location>
        <begin position="1"/>
        <end position="20"/>
    </location>
</feature>
<dbReference type="GO" id="GO:0006457">
    <property type="term" value="P:protein folding"/>
    <property type="evidence" value="ECO:0007669"/>
    <property type="project" value="InterPro"/>
</dbReference>
<dbReference type="STRING" id="519424.AZF04_14190"/>
<name>A0A162F2F0_9BACI</name>
<evidence type="ECO:0000259" key="7">
    <source>
        <dbReference type="PROSITE" id="PS50072"/>
    </source>
</evidence>
<sequence length="226" mass="24520">MKKKLRFVLLAMLPILVFLAACGQGEEENTTTGGNDEQEEQQDVEEEGSELGPKEVEIPEGTKPIVTMEMENGGQVVMELYPEIAPISVNNFLSLIDEQFYDGLTFHRVIPGFMIQGGDPNGNGTGGPGYSIEGEFESNGIDNDLQHEEGILSMARSGDPNSAGSQFFIMVENAPHLDGDYAAFGKVIEGMDVVHEIVSVETGQNDLPIAGNEQIISSMTFEMITE</sequence>
<accession>A0A162F2F0</accession>
<dbReference type="Pfam" id="PF00160">
    <property type="entry name" value="Pro_isomerase"/>
    <property type="match status" value="1"/>
</dbReference>
<evidence type="ECO:0000256" key="6">
    <source>
        <dbReference type="SAM" id="MobiDB-lite"/>
    </source>
</evidence>
<gene>
    <name evidence="8" type="ORF">AZF04_14190</name>
</gene>
<evidence type="ECO:0000313" key="9">
    <source>
        <dbReference type="Proteomes" id="UP000075806"/>
    </source>
</evidence>
<feature type="chain" id="PRO_5039754375" description="Peptidyl-prolyl cis-trans isomerase" evidence="5">
    <location>
        <begin position="21"/>
        <end position="226"/>
    </location>
</feature>
<evidence type="ECO:0000256" key="1">
    <source>
        <dbReference type="ARBA" id="ARBA00000971"/>
    </source>
</evidence>
<dbReference type="PRINTS" id="PR00153">
    <property type="entry name" value="CSAPPISMRASE"/>
</dbReference>
<dbReference type="GO" id="GO:0003755">
    <property type="term" value="F:peptidyl-prolyl cis-trans isomerase activity"/>
    <property type="evidence" value="ECO:0007669"/>
    <property type="project" value="UniProtKB-UniRule"/>
</dbReference>
<dbReference type="PROSITE" id="PS50072">
    <property type="entry name" value="CSA_PPIASE_2"/>
    <property type="match status" value="1"/>
</dbReference>
<feature type="compositionally biased region" description="Acidic residues" evidence="6">
    <location>
        <begin position="36"/>
        <end position="49"/>
    </location>
</feature>
<keyword evidence="3 5" id="KW-0697">Rotamase</keyword>
<comment type="caution">
    <text evidence="8">The sequence shown here is derived from an EMBL/GenBank/DDBJ whole genome shotgun (WGS) entry which is preliminary data.</text>
</comment>
<evidence type="ECO:0000256" key="2">
    <source>
        <dbReference type="ARBA" id="ARBA00002388"/>
    </source>
</evidence>
<evidence type="ECO:0000256" key="5">
    <source>
        <dbReference type="RuleBase" id="RU363019"/>
    </source>
</evidence>
<evidence type="ECO:0000256" key="3">
    <source>
        <dbReference type="ARBA" id="ARBA00023110"/>
    </source>
</evidence>
<dbReference type="Proteomes" id="UP000075806">
    <property type="component" value="Unassembled WGS sequence"/>
</dbReference>
<feature type="domain" description="PPIase cyclophilin-type" evidence="7">
    <location>
        <begin position="66"/>
        <end position="208"/>
    </location>
</feature>
<keyword evidence="9" id="KW-1185">Reference proteome</keyword>
<dbReference type="EMBL" id="LTAO01000002">
    <property type="protein sequence ID" value="KYG34339.1"/>
    <property type="molecule type" value="Genomic_DNA"/>
</dbReference>
<dbReference type="EC" id="5.2.1.8" evidence="5"/>
<dbReference type="Gene3D" id="2.40.100.10">
    <property type="entry name" value="Cyclophilin-like"/>
    <property type="match status" value="1"/>
</dbReference>
<comment type="function">
    <text evidence="2 5">PPIases accelerate the folding of proteins. It catalyzes the cis-trans isomerization of proline imidic peptide bonds in oligopeptides.</text>
</comment>
<reference evidence="8" key="1">
    <citation type="submission" date="2016-02" db="EMBL/GenBank/DDBJ databases">
        <title>Genome sequence of Bacillus trypoxylicola KCTC 13244(T).</title>
        <authorList>
            <person name="Jeong H."/>
            <person name="Park S.-H."/>
            <person name="Choi S.-K."/>
        </authorList>
    </citation>
    <scope>NUCLEOTIDE SEQUENCE [LARGE SCALE GENOMIC DNA]</scope>
    <source>
        <strain evidence="8">KCTC 13244</strain>
    </source>
</reference>
<feature type="region of interest" description="Disordered" evidence="6">
    <location>
        <begin position="26"/>
        <end position="61"/>
    </location>
</feature>
<protein>
    <recommendedName>
        <fullName evidence="5">Peptidyl-prolyl cis-trans isomerase</fullName>
        <shortName evidence="5">PPIase</shortName>
        <ecNumber evidence="5">5.2.1.8</ecNumber>
    </recommendedName>
</protein>
<dbReference type="InterPro" id="IPR002130">
    <property type="entry name" value="Cyclophilin-type_PPIase_dom"/>
</dbReference>
<dbReference type="CDD" id="cd00317">
    <property type="entry name" value="cyclophilin"/>
    <property type="match status" value="1"/>
</dbReference>
<evidence type="ECO:0000313" key="8">
    <source>
        <dbReference type="EMBL" id="KYG34339.1"/>
    </source>
</evidence>
<dbReference type="PANTHER" id="PTHR45625:SF4">
    <property type="entry name" value="PEPTIDYLPROLYL ISOMERASE DOMAIN AND WD REPEAT-CONTAINING PROTEIN 1"/>
    <property type="match status" value="1"/>
</dbReference>
<dbReference type="PANTHER" id="PTHR45625">
    <property type="entry name" value="PEPTIDYL-PROLYL CIS-TRANS ISOMERASE-RELATED"/>
    <property type="match status" value="1"/>
</dbReference>
<dbReference type="OrthoDB" id="9807797at2"/>
<dbReference type="SUPFAM" id="SSF50891">
    <property type="entry name" value="Cyclophilin-like"/>
    <property type="match status" value="1"/>
</dbReference>
<dbReference type="PROSITE" id="PS00170">
    <property type="entry name" value="CSA_PPIASE_1"/>
    <property type="match status" value="1"/>
</dbReference>
<dbReference type="InterPro" id="IPR044666">
    <property type="entry name" value="Cyclophilin_A-like"/>
</dbReference>
<organism evidence="8 9">
    <name type="scientific">Alkalihalobacillus trypoxylicola</name>
    <dbReference type="NCBI Taxonomy" id="519424"/>
    <lineage>
        <taxon>Bacteria</taxon>
        <taxon>Bacillati</taxon>
        <taxon>Bacillota</taxon>
        <taxon>Bacilli</taxon>
        <taxon>Bacillales</taxon>
        <taxon>Bacillaceae</taxon>
        <taxon>Alkalihalobacillus</taxon>
    </lineage>
</organism>
<dbReference type="RefSeq" id="WP_045482449.1">
    <property type="nucleotide sequence ID" value="NZ_LTAO01000002.1"/>
</dbReference>
<comment type="catalytic activity">
    <reaction evidence="1 5">
        <text>[protein]-peptidylproline (omega=180) = [protein]-peptidylproline (omega=0)</text>
        <dbReference type="Rhea" id="RHEA:16237"/>
        <dbReference type="Rhea" id="RHEA-COMP:10747"/>
        <dbReference type="Rhea" id="RHEA-COMP:10748"/>
        <dbReference type="ChEBI" id="CHEBI:83833"/>
        <dbReference type="ChEBI" id="CHEBI:83834"/>
        <dbReference type="EC" id="5.2.1.8"/>
    </reaction>
</comment>
<proteinExistence type="inferred from homology"/>
<evidence type="ECO:0000256" key="4">
    <source>
        <dbReference type="ARBA" id="ARBA00023235"/>
    </source>
</evidence>
<dbReference type="InterPro" id="IPR020892">
    <property type="entry name" value="Cyclophilin-type_PPIase_CS"/>
</dbReference>
<dbReference type="AlphaFoldDB" id="A0A162F2F0"/>
<dbReference type="PROSITE" id="PS51257">
    <property type="entry name" value="PROKAR_LIPOPROTEIN"/>
    <property type="match status" value="1"/>
</dbReference>
<keyword evidence="4 5" id="KW-0413">Isomerase</keyword>
<comment type="similarity">
    <text evidence="5">Belongs to the cyclophilin-type PPIase family.</text>
</comment>